<dbReference type="SUPFAM" id="SSF101898">
    <property type="entry name" value="NHL repeat"/>
    <property type="match status" value="1"/>
</dbReference>
<proteinExistence type="predicted"/>
<dbReference type="ZFIN" id="ZDB-GENE-090422-2">
    <property type="gene designation" value="olfml1"/>
</dbReference>
<dbReference type="EMBL" id="BX294190">
    <property type="status" value="NOT_ANNOTATED_CDS"/>
    <property type="molecule type" value="Genomic_DNA"/>
</dbReference>
<dbReference type="EMBL" id="CR759887">
    <property type="status" value="NOT_ANNOTATED_CDS"/>
    <property type="molecule type" value="Genomic_DNA"/>
</dbReference>
<dbReference type="Proteomes" id="UP000000437">
    <property type="component" value="Chromosome 25"/>
</dbReference>
<evidence type="ECO:0000313" key="7">
    <source>
        <dbReference type="Proteomes" id="UP000000437"/>
    </source>
</evidence>
<evidence type="ECO:0000313" key="9">
    <source>
        <dbReference type="ZFIN" id="ZDB-GENE-040718-54"/>
    </source>
</evidence>
<dbReference type="KEGG" id="dre:100003048"/>
<dbReference type="AGR" id="ZFIN:ZDB-GENE-040718-54"/>
<dbReference type="GO" id="GO:0005576">
    <property type="term" value="C:extracellular region"/>
    <property type="evidence" value="ECO:0007669"/>
    <property type="project" value="UniProtKB-SubCell"/>
</dbReference>
<dbReference type="InterPro" id="IPR050605">
    <property type="entry name" value="Olfactomedin-like_domain"/>
</dbReference>
<dbReference type="GeneTree" id="ENSGT01050000244951"/>
<dbReference type="PANTHER" id="PTHR23192:SF13">
    <property type="entry name" value="OLFACTOMEDIN-LIKE PROTEIN 1"/>
    <property type="match status" value="1"/>
</dbReference>
<feature type="disulfide bond" evidence="3">
    <location>
        <begin position="134"/>
        <end position="316"/>
    </location>
</feature>
<dbReference type="Pfam" id="PF02191">
    <property type="entry name" value="OLF"/>
    <property type="match status" value="1"/>
</dbReference>
<dbReference type="ExpressionAtlas" id="A0A2R8QLQ1">
    <property type="expression patterns" value="baseline and differential"/>
</dbReference>
<protein>
    <submittedName>
        <fullName evidence="8">Olfactomedin-like protein 1</fullName>
    </submittedName>
    <submittedName>
        <fullName evidence="6">PPFIA-binding protein 2b</fullName>
    </submittedName>
</protein>
<gene>
    <name evidence="8 10" type="primary">olfml1</name>
    <name evidence="6 9" type="synonym">ppfibp2b</name>
</gene>
<keyword evidence="2" id="KW-0964">Secreted</keyword>
<evidence type="ECO:0000313" key="8">
    <source>
        <dbReference type="RefSeq" id="XP_001342693.3"/>
    </source>
</evidence>
<dbReference type="GeneID" id="100003048"/>
<feature type="signal peptide" evidence="4">
    <location>
        <begin position="1"/>
        <end position="17"/>
    </location>
</feature>
<name>A0A2R8QLQ1_DANRE</name>
<dbReference type="PaxDb" id="7955-ENSDARP00000084869"/>
<evidence type="ECO:0000256" key="4">
    <source>
        <dbReference type="SAM" id="SignalP"/>
    </source>
</evidence>
<keyword evidence="4" id="KW-0732">Signal</keyword>
<comment type="subcellular location">
    <subcellularLocation>
        <location evidence="1">Secreted</location>
    </subcellularLocation>
</comment>
<evidence type="ECO:0000256" key="3">
    <source>
        <dbReference type="PROSITE-ProRule" id="PRU00446"/>
    </source>
</evidence>
<dbReference type="AlphaFoldDB" id="A0A2R8QLQ1"/>
<feature type="chain" id="PRO_5044578696" evidence="4">
    <location>
        <begin position="18"/>
        <end position="390"/>
    </location>
</feature>
<reference evidence="8" key="3">
    <citation type="submission" date="2025-04" db="UniProtKB">
        <authorList>
            <consortium name="RefSeq"/>
        </authorList>
    </citation>
    <scope>IDENTIFICATION</scope>
    <source>
        <strain evidence="8">Tuebingen</strain>
    </source>
</reference>
<reference evidence="6" key="2">
    <citation type="submission" date="2018-04" db="UniProtKB">
        <authorList>
            <consortium name="Ensembl"/>
        </authorList>
    </citation>
    <scope>IDENTIFICATION</scope>
    <source>
        <strain evidence="6">Tuebingen</strain>
    </source>
</reference>
<evidence type="ECO:0000256" key="1">
    <source>
        <dbReference type="ARBA" id="ARBA00004613"/>
    </source>
</evidence>
<dbReference type="CTD" id="283298"/>
<dbReference type="ZFIN" id="ZDB-GENE-040718-54">
    <property type="gene designation" value="ppfibp2b"/>
</dbReference>
<evidence type="ECO:0000256" key="2">
    <source>
        <dbReference type="ARBA" id="ARBA00022525"/>
    </source>
</evidence>
<evidence type="ECO:0000313" key="10">
    <source>
        <dbReference type="ZFIN" id="ZDB-GENE-090422-2"/>
    </source>
</evidence>
<keyword evidence="3" id="KW-1015">Disulfide bond</keyword>
<reference evidence="6 7" key="1">
    <citation type="journal article" date="2013" name="Nature">
        <title>The zebrafish reference genome sequence and its relationship to the human genome.</title>
        <authorList>
            <consortium name="Genome Reference Consortium Zebrafish"/>
            <person name="Howe K."/>
            <person name="Clark M.D."/>
            <person name="Torroja C.F."/>
            <person name="Torrance J."/>
            <person name="Berthelot C."/>
            <person name="Muffato M."/>
            <person name="Collins J.E."/>
            <person name="Humphray S."/>
            <person name="McLaren K."/>
            <person name="Matthews L."/>
            <person name="McLaren S."/>
            <person name="Sealy I."/>
            <person name="Caccamo M."/>
            <person name="Churcher C."/>
            <person name="Scott C."/>
            <person name="Barrett J.C."/>
            <person name="Koch R."/>
            <person name="Rauch G.J."/>
            <person name="White S."/>
            <person name="Chow W."/>
            <person name="Kilian B."/>
            <person name="Quintais L.T."/>
            <person name="Guerra-Assuncao J.A."/>
            <person name="Zhou Y."/>
            <person name="Gu Y."/>
            <person name="Yen J."/>
            <person name="Vogel J.H."/>
            <person name="Eyre T."/>
            <person name="Redmond S."/>
            <person name="Banerjee R."/>
            <person name="Chi J."/>
            <person name="Fu B."/>
            <person name="Langley E."/>
            <person name="Maguire S.F."/>
            <person name="Laird G.K."/>
            <person name="Lloyd D."/>
            <person name="Kenyon E."/>
            <person name="Donaldson S."/>
            <person name="Sehra H."/>
            <person name="Almeida-King J."/>
            <person name="Loveland J."/>
            <person name="Trevanion S."/>
            <person name="Jones M."/>
            <person name="Quail M."/>
            <person name="Willey D."/>
            <person name="Hunt A."/>
            <person name="Burton J."/>
            <person name="Sims S."/>
            <person name="McLay K."/>
            <person name="Plumb B."/>
            <person name="Davis J."/>
            <person name="Clee C."/>
            <person name="Oliver K."/>
            <person name="Clark R."/>
            <person name="Riddle C."/>
            <person name="Elliot D."/>
            <person name="Eliott D."/>
            <person name="Threadgold G."/>
            <person name="Harden G."/>
            <person name="Ware D."/>
            <person name="Begum S."/>
            <person name="Mortimore B."/>
            <person name="Mortimer B."/>
            <person name="Kerry G."/>
            <person name="Heath P."/>
            <person name="Phillimore B."/>
            <person name="Tracey A."/>
            <person name="Corby N."/>
            <person name="Dunn M."/>
            <person name="Johnson C."/>
            <person name="Wood J."/>
            <person name="Clark S."/>
            <person name="Pelan S."/>
            <person name="Griffiths G."/>
            <person name="Smith M."/>
            <person name="Glithero R."/>
            <person name="Howden P."/>
            <person name="Barker N."/>
            <person name="Lloyd C."/>
            <person name="Stevens C."/>
            <person name="Harley J."/>
            <person name="Holt K."/>
            <person name="Panagiotidis G."/>
            <person name="Lovell J."/>
            <person name="Beasley H."/>
            <person name="Henderson C."/>
            <person name="Gordon D."/>
            <person name="Auger K."/>
            <person name="Wright D."/>
            <person name="Collins J."/>
            <person name="Raisen C."/>
            <person name="Dyer L."/>
            <person name="Leung K."/>
            <person name="Robertson L."/>
            <person name="Ambridge K."/>
            <person name="Leongamornlert D."/>
            <person name="McGuire S."/>
            <person name="Gilderthorp R."/>
            <person name="Griffiths C."/>
            <person name="Manthravadi D."/>
            <person name="Nichol S."/>
            <person name="Barker G."/>
            <person name="Whitehead S."/>
            <person name="Kay M."/>
            <person name="Brown J."/>
            <person name="Murnane C."/>
            <person name="Gray E."/>
            <person name="Humphries M."/>
            <person name="Sycamore N."/>
            <person name="Barker D."/>
            <person name="Saunders D."/>
            <person name="Wallis J."/>
            <person name="Babbage A."/>
            <person name="Hammond S."/>
            <person name="Mashreghi-Mohammadi M."/>
            <person name="Barr L."/>
            <person name="Martin S."/>
            <person name="Wray P."/>
            <person name="Ellington A."/>
            <person name="Matthews N."/>
            <person name="Ellwood M."/>
            <person name="Woodmansey R."/>
            <person name="Clark G."/>
            <person name="Cooper J."/>
            <person name="Cooper J."/>
            <person name="Tromans A."/>
            <person name="Grafham D."/>
            <person name="Skuce C."/>
            <person name="Pandian R."/>
            <person name="Andrews R."/>
            <person name="Harrison E."/>
            <person name="Kimberley A."/>
            <person name="Garnett J."/>
            <person name="Fosker N."/>
            <person name="Hall R."/>
            <person name="Garner P."/>
            <person name="Kelly D."/>
            <person name="Bird C."/>
            <person name="Palmer S."/>
            <person name="Gehring I."/>
            <person name="Berger A."/>
            <person name="Dooley C.M."/>
            <person name="Ersan-Urun Z."/>
            <person name="Eser C."/>
            <person name="Geiger H."/>
            <person name="Geisler M."/>
            <person name="Karotki L."/>
            <person name="Kirn A."/>
            <person name="Konantz J."/>
            <person name="Konantz M."/>
            <person name="Oberlander M."/>
            <person name="Rudolph-Geiger S."/>
            <person name="Teucke M."/>
            <person name="Lanz C."/>
            <person name="Raddatz G."/>
            <person name="Osoegawa K."/>
            <person name="Zhu B."/>
            <person name="Rapp A."/>
            <person name="Widaa S."/>
            <person name="Langford C."/>
            <person name="Yang F."/>
            <person name="Schuster S.C."/>
            <person name="Carter N.P."/>
            <person name="Harrow J."/>
            <person name="Ning Z."/>
            <person name="Herrero J."/>
            <person name="Searle S.M."/>
            <person name="Enright A."/>
            <person name="Geisler R."/>
            <person name="Plasterk R.H."/>
            <person name="Lee C."/>
            <person name="Westerfield M."/>
            <person name="de Jong P.J."/>
            <person name="Zon L.I."/>
            <person name="Postlethwait J.H."/>
            <person name="Nusslein-Volhard C."/>
            <person name="Hubbard T.J."/>
            <person name="Roest Crollius H."/>
            <person name="Rogers J."/>
            <person name="Stemple D.L."/>
        </authorList>
    </citation>
    <scope>NUCLEOTIDE SEQUENCE [LARGE SCALE GENOMIC DNA]</scope>
    <source>
        <strain evidence="6 7">Tuebingen</strain>
    </source>
</reference>
<dbReference type="RefSeq" id="XP_001342693.3">
    <property type="nucleotide sequence ID" value="XM_001342657.8"/>
</dbReference>
<accession>A0A8M1PSN8</accession>
<evidence type="ECO:0000313" key="6">
    <source>
        <dbReference type="Ensembl" id="ENSDARP00000153470"/>
    </source>
</evidence>
<dbReference type="SMART" id="SM00284">
    <property type="entry name" value="OLF"/>
    <property type="match status" value="1"/>
</dbReference>
<dbReference type="OrthoDB" id="8626508at2759"/>
<dbReference type="PROSITE" id="PS51132">
    <property type="entry name" value="OLF"/>
    <property type="match status" value="1"/>
</dbReference>
<dbReference type="AGR" id="ZFIN:ZDB-GENE-090422-2"/>
<dbReference type="InterPro" id="IPR003112">
    <property type="entry name" value="Olfac-like_dom"/>
</dbReference>
<feature type="domain" description="Olfactomedin-like" evidence="5">
    <location>
        <begin position="133"/>
        <end position="389"/>
    </location>
</feature>
<evidence type="ECO:0000259" key="5">
    <source>
        <dbReference type="PROSITE" id="PS51132"/>
    </source>
</evidence>
<dbReference type="EMBL" id="CR759861">
    <property type="status" value="NOT_ANNOTATED_CDS"/>
    <property type="molecule type" value="Genomic_DNA"/>
</dbReference>
<dbReference type="RefSeq" id="XP_001342693.3">
    <property type="nucleotide sequence ID" value="XM_001342657.7"/>
</dbReference>
<dbReference type="Bgee" id="ENSDARG00000029168">
    <property type="expression patterns" value="Expressed in blastula and 21 other cell types or tissues"/>
</dbReference>
<keyword evidence="7" id="KW-1185">Reference proteome</keyword>
<dbReference type="Ensembl" id="ENSDART00000191581.1">
    <property type="protein sequence ID" value="ENSDARP00000153470.1"/>
    <property type="gene ID" value="ENSDARG00000029168.9"/>
</dbReference>
<sequence>MLLSLVTILLLLGVEQAQRTTPDFIMEYFQRQLQQMEGRLIKCEQDFQHFSQRMYDMSKEIHDQTGKMNILRSEVKSNVDTFALRLDRVKREVEYLQNKIPDTAQVDIEDSLLERQVKEEKLKRTSVIPKDKDCSSELVGIKSLKIVKKAGDVNGAWMKDPTKGSAKIYFFSGDRNGTILAFNSLKAFTDTNSTKKMEIISLPFPWHGTGHVVYNGFVYYHHADTNNEILKVHLNNRTVVDRVLLHGAGRMPVYSLSPHTLLDLAVDEMGLWSIHADPDYSGNLVITKLDHNSLAVEHTWDTNCNSRDAEAAFMICGTLYVVYNSHYGGRSSIQCLFDIHDTIYIESIPVRFFPKRYTSHSALRFHPKDKQLYAWDDGYQTIYKLDIKKI</sequence>
<organism evidence="6">
    <name type="scientific">Danio rerio</name>
    <name type="common">Zebrafish</name>
    <name type="synonym">Brachydanio rerio</name>
    <dbReference type="NCBI Taxonomy" id="7955"/>
    <lineage>
        <taxon>Eukaryota</taxon>
        <taxon>Metazoa</taxon>
        <taxon>Chordata</taxon>
        <taxon>Craniata</taxon>
        <taxon>Vertebrata</taxon>
        <taxon>Euteleostomi</taxon>
        <taxon>Actinopterygii</taxon>
        <taxon>Neopterygii</taxon>
        <taxon>Teleostei</taxon>
        <taxon>Ostariophysi</taxon>
        <taxon>Cypriniformes</taxon>
        <taxon>Danionidae</taxon>
        <taxon>Danioninae</taxon>
        <taxon>Danio</taxon>
    </lineage>
</organism>
<dbReference type="PANTHER" id="PTHR23192">
    <property type="entry name" value="OLFACTOMEDIN-RELATED"/>
    <property type="match status" value="1"/>
</dbReference>
<accession>A0A2R8QLQ1</accession>